<accession>A0A2Z7BYK2</accession>
<name>A0A2Z7BYK2_9LAMI</name>
<protein>
    <submittedName>
        <fullName evidence="1">Uncharacterized protein</fullName>
    </submittedName>
</protein>
<dbReference type="AlphaFoldDB" id="A0A2Z7BYK2"/>
<dbReference type="Proteomes" id="UP000250235">
    <property type="component" value="Unassembled WGS sequence"/>
</dbReference>
<sequence>MVTQLFVELTRLVVPQEVVRVSRTQQLAWMSNATGRSNEQHAFYDFALPHTTISGHNIGSEMMGLERGFQRYLSCPKLVIQTLVIGKISTTSLRLLLSLECCVTPKDESSLRFATHLIKAKSCYTTSSHQDRSDRTNITVYTQHYSSWRTQISSHPTYHLRILYSTYDIQNRSLNSYITAYARRKALDLRSDHACCSLLKDTPNPLSGHELSTVLIYQLAPDLIQSISSHYNTSNQLA</sequence>
<gene>
    <name evidence="1" type="ORF">F511_20677</name>
</gene>
<proteinExistence type="predicted"/>
<keyword evidence="2" id="KW-1185">Reference proteome</keyword>
<dbReference type="EMBL" id="KV001753">
    <property type="protein sequence ID" value="KZV38698.1"/>
    <property type="molecule type" value="Genomic_DNA"/>
</dbReference>
<evidence type="ECO:0000313" key="1">
    <source>
        <dbReference type="EMBL" id="KZV38698.1"/>
    </source>
</evidence>
<reference evidence="1 2" key="1">
    <citation type="journal article" date="2015" name="Proc. Natl. Acad. Sci. U.S.A.">
        <title>The resurrection genome of Boea hygrometrica: A blueprint for survival of dehydration.</title>
        <authorList>
            <person name="Xiao L."/>
            <person name="Yang G."/>
            <person name="Zhang L."/>
            <person name="Yang X."/>
            <person name="Zhao S."/>
            <person name="Ji Z."/>
            <person name="Zhou Q."/>
            <person name="Hu M."/>
            <person name="Wang Y."/>
            <person name="Chen M."/>
            <person name="Xu Y."/>
            <person name="Jin H."/>
            <person name="Xiao X."/>
            <person name="Hu G."/>
            <person name="Bao F."/>
            <person name="Hu Y."/>
            <person name="Wan P."/>
            <person name="Li L."/>
            <person name="Deng X."/>
            <person name="Kuang T."/>
            <person name="Xiang C."/>
            <person name="Zhu J.K."/>
            <person name="Oliver M.J."/>
            <person name="He Y."/>
        </authorList>
    </citation>
    <scope>NUCLEOTIDE SEQUENCE [LARGE SCALE GENOMIC DNA]</scope>
    <source>
        <strain evidence="2">cv. XS01</strain>
    </source>
</reference>
<organism evidence="1 2">
    <name type="scientific">Dorcoceras hygrometricum</name>
    <dbReference type="NCBI Taxonomy" id="472368"/>
    <lineage>
        <taxon>Eukaryota</taxon>
        <taxon>Viridiplantae</taxon>
        <taxon>Streptophyta</taxon>
        <taxon>Embryophyta</taxon>
        <taxon>Tracheophyta</taxon>
        <taxon>Spermatophyta</taxon>
        <taxon>Magnoliopsida</taxon>
        <taxon>eudicotyledons</taxon>
        <taxon>Gunneridae</taxon>
        <taxon>Pentapetalae</taxon>
        <taxon>asterids</taxon>
        <taxon>lamiids</taxon>
        <taxon>Lamiales</taxon>
        <taxon>Gesneriaceae</taxon>
        <taxon>Didymocarpoideae</taxon>
        <taxon>Trichosporeae</taxon>
        <taxon>Loxocarpinae</taxon>
        <taxon>Dorcoceras</taxon>
    </lineage>
</organism>
<evidence type="ECO:0000313" key="2">
    <source>
        <dbReference type="Proteomes" id="UP000250235"/>
    </source>
</evidence>